<keyword evidence="1" id="KW-0812">Transmembrane</keyword>
<evidence type="ECO:0000256" key="1">
    <source>
        <dbReference type="SAM" id="Phobius"/>
    </source>
</evidence>
<keyword evidence="3" id="KW-1185">Reference proteome</keyword>
<evidence type="ECO:0000313" key="2">
    <source>
        <dbReference type="EMBL" id="EFU41964.1"/>
    </source>
</evidence>
<proteinExistence type="predicted"/>
<comment type="caution">
    <text evidence="2">The sequence shown here is derived from an EMBL/GenBank/DDBJ whole genome shotgun (WGS) entry which is preliminary data.</text>
</comment>
<reference evidence="2 3" key="1">
    <citation type="journal article" date="2010" name="BMC Genomics">
        <title>Genome sequence of the pattern forming Paenibacillus vortex bacterium reveals potential for thriving in complex environments.</title>
        <authorList>
            <person name="Sirota-Madi A."/>
            <person name="Olender T."/>
            <person name="Helman Y."/>
            <person name="Ingham C."/>
            <person name="Brainis I."/>
            <person name="Roth D."/>
            <person name="Hagi E."/>
            <person name="Brodsky L."/>
            <person name="Leshkowitz D."/>
            <person name="Galatenko V."/>
            <person name="Nikolaev V."/>
            <person name="Mugasimangalam R.C."/>
            <person name="Bransburg-Zabary S."/>
            <person name="Gutnick D.L."/>
            <person name="Lancet D."/>
            <person name="Ben-Jacob E."/>
        </authorList>
    </citation>
    <scope>NUCLEOTIDE SEQUENCE [LARGE SCALE GENOMIC DNA]</scope>
    <source>
        <strain evidence="2 3">V453</strain>
    </source>
</reference>
<dbReference type="EMBL" id="ADHJ01000017">
    <property type="protein sequence ID" value="EFU41964.1"/>
    <property type="molecule type" value="Genomic_DNA"/>
</dbReference>
<evidence type="ECO:0000313" key="3">
    <source>
        <dbReference type="Proteomes" id="UP000003094"/>
    </source>
</evidence>
<gene>
    <name evidence="2" type="ORF">PVOR_10494</name>
</gene>
<keyword evidence="1" id="KW-0472">Membrane</keyword>
<protein>
    <submittedName>
        <fullName evidence="2">Uncharacterized protein</fullName>
    </submittedName>
</protein>
<keyword evidence="1" id="KW-1133">Transmembrane helix</keyword>
<sequence length="37" mass="3832">MNGKTFVIIMVVVLLVIGAFALIAAELLNSLGSPDSN</sequence>
<dbReference type="AlphaFoldDB" id="A0A2R9SX43"/>
<dbReference type="Proteomes" id="UP000003094">
    <property type="component" value="Unassembled WGS sequence"/>
</dbReference>
<name>A0A2R9SX43_9BACL</name>
<accession>A0A2R9SX43</accession>
<dbReference type="KEGG" id="pvo:PVOR_10494"/>
<organism evidence="2 3">
    <name type="scientific">Paenibacillus vortex V453</name>
    <dbReference type="NCBI Taxonomy" id="715225"/>
    <lineage>
        <taxon>Bacteria</taxon>
        <taxon>Bacillati</taxon>
        <taxon>Bacillota</taxon>
        <taxon>Bacilli</taxon>
        <taxon>Bacillales</taxon>
        <taxon>Paenibacillaceae</taxon>
        <taxon>Paenibacillus</taxon>
    </lineage>
</organism>
<feature type="transmembrane region" description="Helical" evidence="1">
    <location>
        <begin position="6"/>
        <end position="28"/>
    </location>
</feature>